<dbReference type="Proteomes" id="UP000499080">
    <property type="component" value="Unassembled WGS sequence"/>
</dbReference>
<evidence type="ECO:0000256" key="1">
    <source>
        <dbReference type="SAM" id="Coils"/>
    </source>
</evidence>
<evidence type="ECO:0000313" key="2">
    <source>
        <dbReference type="EMBL" id="GBM67525.1"/>
    </source>
</evidence>
<accession>A0A4Y2HQB0</accession>
<comment type="caution">
    <text evidence="2">The sequence shown here is derived from an EMBL/GenBank/DDBJ whole genome shotgun (WGS) entry which is preliminary data.</text>
</comment>
<organism evidence="2 3">
    <name type="scientific">Araneus ventricosus</name>
    <name type="common">Orbweaver spider</name>
    <name type="synonym">Epeira ventricosa</name>
    <dbReference type="NCBI Taxonomy" id="182803"/>
    <lineage>
        <taxon>Eukaryota</taxon>
        <taxon>Metazoa</taxon>
        <taxon>Ecdysozoa</taxon>
        <taxon>Arthropoda</taxon>
        <taxon>Chelicerata</taxon>
        <taxon>Arachnida</taxon>
        <taxon>Araneae</taxon>
        <taxon>Araneomorphae</taxon>
        <taxon>Entelegynae</taxon>
        <taxon>Araneoidea</taxon>
        <taxon>Araneidae</taxon>
        <taxon>Araneus</taxon>
    </lineage>
</organism>
<feature type="coiled-coil region" evidence="1">
    <location>
        <begin position="71"/>
        <end position="98"/>
    </location>
</feature>
<dbReference type="EMBL" id="BGPR01002090">
    <property type="protein sequence ID" value="GBM67525.1"/>
    <property type="molecule type" value="Genomic_DNA"/>
</dbReference>
<sequence>MSILHNLKKIDLKLLAEELGVTMPDNAKICEIKELIENSDLFKTDKEFVLGIDKSIMEDRTTKESNNQSAFEIEKIKLAQLEKEIELQRLKKQLLSGERTSARLSVENLITSIKTLTISFPEKPEALHLFFTFLEKAFSANVVPNGLHVEILNNLLGVKANNVLTHTTVEELSDYEKLKEIFLAEFQPTPRECLHNFKIAQRSPNESHMQYVAINSHI</sequence>
<proteinExistence type="predicted"/>
<dbReference type="PANTHER" id="PTHR46888">
    <property type="entry name" value="ZINC KNUCKLE DOMAINCONTAINING PROTEIN-RELATED"/>
    <property type="match status" value="1"/>
</dbReference>
<keyword evidence="3" id="KW-1185">Reference proteome</keyword>
<dbReference type="OrthoDB" id="6435287at2759"/>
<gene>
    <name evidence="2" type="ORF">AVEN_73663_1</name>
</gene>
<dbReference type="AlphaFoldDB" id="A0A4Y2HQB0"/>
<name>A0A4Y2HQB0_ARAVE</name>
<reference evidence="2 3" key="1">
    <citation type="journal article" date="2019" name="Sci. Rep.">
        <title>Orb-weaving spider Araneus ventricosus genome elucidates the spidroin gene catalogue.</title>
        <authorList>
            <person name="Kono N."/>
            <person name="Nakamura H."/>
            <person name="Ohtoshi R."/>
            <person name="Moran D.A.P."/>
            <person name="Shinohara A."/>
            <person name="Yoshida Y."/>
            <person name="Fujiwara M."/>
            <person name="Mori M."/>
            <person name="Tomita M."/>
            <person name="Arakawa K."/>
        </authorList>
    </citation>
    <scope>NUCLEOTIDE SEQUENCE [LARGE SCALE GENOMIC DNA]</scope>
</reference>
<keyword evidence="1" id="KW-0175">Coiled coil</keyword>
<evidence type="ECO:0000313" key="3">
    <source>
        <dbReference type="Proteomes" id="UP000499080"/>
    </source>
</evidence>
<dbReference type="PANTHER" id="PTHR46888:SF1">
    <property type="entry name" value="RIBONUCLEASE H"/>
    <property type="match status" value="1"/>
</dbReference>
<protein>
    <submittedName>
        <fullName evidence="2">Uncharacterized protein</fullName>
    </submittedName>
</protein>